<keyword evidence="2" id="KW-1185">Reference proteome</keyword>
<sequence>MADPATTYHAQGRYEETEQLHRSALDLRRLILGESHPYTIQSMEYLAST</sequence>
<protein>
    <recommendedName>
        <fullName evidence="3">Tetratricopeptide repeat protein</fullName>
    </recommendedName>
</protein>
<dbReference type="GeneID" id="70218839"/>
<evidence type="ECO:0000313" key="2">
    <source>
        <dbReference type="Proteomes" id="UP000720189"/>
    </source>
</evidence>
<dbReference type="OrthoDB" id="5390606at2759"/>
<evidence type="ECO:0008006" key="3">
    <source>
        <dbReference type="Google" id="ProtNLM"/>
    </source>
</evidence>
<dbReference type="Gene3D" id="1.25.40.10">
    <property type="entry name" value="Tetratricopeptide repeat domain"/>
    <property type="match status" value="1"/>
</dbReference>
<comment type="caution">
    <text evidence="1">The sequence shown here is derived from an EMBL/GenBank/DDBJ whole genome shotgun (WGS) entry which is preliminary data.</text>
</comment>
<organism evidence="1 2">
    <name type="scientific">Fusarium redolens</name>
    <dbReference type="NCBI Taxonomy" id="48865"/>
    <lineage>
        <taxon>Eukaryota</taxon>
        <taxon>Fungi</taxon>
        <taxon>Dikarya</taxon>
        <taxon>Ascomycota</taxon>
        <taxon>Pezizomycotina</taxon>
        <taxon>Sordariomycetes</taxon>
        <taxon>Hypocreomycetidae</taxon>
        <taxon>Hypocreales</taxon>
        <taxon>Nectriaceae</taxon>
        <taxon>Fusarium</taxon>
        <taxon>Fusarium redolens species complex</taxon>
    </lineage>
</organism>
<gene>
    <name evidence="1" type="ORF">BKA55DRAFT_526920</name>
</gene>
<evidence type="ECO:0000313" key="1">
    <source>
        <dbReference type="EMBL" id="KAH7228522.1"/>
    </source>
</evidence>
<name>A0A9P9JRT5_FUSRE</name>
<dbReference type="RefSeq" id="XP_046042759.1">
    <property type="nucleotide sequence ID" value="XM_046188885.1"/>
</dbReference>
<dbReference type="Pfam" id="PF13424">
    <property type="entry name" value="TPR_12"/>
    <property type="match status" value="1"/>
</dbReference>
<dbReference type="AlphaFoldDB" id="A0A9P9JRT5"/>
<accession>A0A9P9JRT5</accession>
<proteinExistence type="predicted"/>
<reference evidence="1" key="1">
    <citation type="journal article" date="2021" name="Nat. Commun.">
        <title>Genetic determinants of endophytism in the Arabidopsis root mycobiome.</title>
        <authorList>
            <person name="Mesny F."/>
            <person name="Miyauchi S."/>
            <person name="Thiergart T."/>
            <person name="Pickel B."/>
            <person name="Atanasova L."/>
            <person name="Karlsson M."/>
            <person name="Huettel B."/>
            <person name="Barry K.W."/>
            <person name="Haridas S."/>
            <person name="Chen C."/>
            <person name="Bauer D."/>
            <person name="Andreopoulos W."/>
            <person name="Pangilinan J."/>
            <person name="LaButti K."/>
            <person name="Riley R."/>
            <person name="Lipzen A."/>
            <person name="Clum A."/>
            <person name="Drula E."/>
            <person name="Henrissat B."/>
            <person name="Kohler A."/>
            <person name="Grigoriev I.V."/>
            <person name="Martin F.M."/>
            <person name="Hacquard S."/>
        </authorList>
    </citation>
    <scope>NUCLEOTIDE SEQUENCE</scope>
    <source>
        <strain evidence="1">MPI-CAGE-AT-0023</strain>
    </source>
</reference>
<dbReference type="InterPro" id="IPR011990">
    <property type="entry name" value="TPR-like_helical_dom_sf"/>
</dbReference>
<dbReference type="EMBL" id="JAGMUX010000024">
    <property type="protein sequence ID" value="KAH7228522.1"/>
    <property type="molecule type" value="Genomic_DNA"/>
</dbReference>
<dbReference type="Proteomes" id="UP000720189">
    <property type="component" value="Unassembled WGS sequence"/>
</dbReference>